<evidence type="ECO:0000259" key="2">
    <source>
        <dbReference type="Pfam" id="PF13556"/>
    </source>
</evidence>
<dbReference type="Pfam" id="PF25906">
    <property type="entry name" value="PucR-like_N"/>
    <property type="match status" value="1"/>
</dbReference>
<proteinExistence type="predicted"/>
<dbReference type="EMBL" id="CP086322">
    <property type="protein sequence ID" value="UQA95542.1"/>
    <property type="molecule type" value="Genomic_DNA"/>
</dbReference>
<dbReference type="PANTHER" id="PTHR33744">
    <property type="entry name" value="CARBOHYDRATE DIACID REGULATOR"/>
    <property type="match status" value="1"/>
</dbReference>
<sequence>MVTAVRSAWREVPPYQVRRFAALAMDEVPTLAQDILREIRHEYPQLPLIPDEFGEPQALVGIRQSLEHFVEHMTAGLDRPHVHPRVFQDFGRGEGIQGRSLDALQAIYRLGVRLAWRRLAEIGQQVAIPAPAMYELAESGFEYLDGLVAESVRGYAEAAARQAGERLRLQRRLMEQLFAGDSEVAARGEGCGVRRQRRDSGGPASVADDAGDPVPALAEVAARVGWPLPERVAVAVLMRPAREAVAPAVASDVLLDMECERPRMVVPEPDAPGRRELLARAAAGWSGAIGPVVPLPDAAKSLRWAGSAVGLIERGMLPAGELLQCTEHTEALVLLPPEELIDDLTRRRLAPLTRCGPTHARRLAETLLAWLETRGGAPEVAARLGVHPQTVRYRLRQIRELWGCEMDDPDRRFELELVLRARRLRGELG</sequence>
<reference evidence="4" key="1">
    <citation type="submission" date="2021-10" db="EMBL/GenBank/DDBJ databases">
        <title>Streptomyces nigrumlapis sp.nov.,an antimicrobial producing actinobacterium isolated from Black Gobi rocks.</title>
        <authorList>
            <person name="Wen Y."/>
            <person name="Zhang W."/>
            <person name="Liu X.G."/>
        </authorList>
    </citation>
    <scope>NUCLEOTIDE SEQUENCE</scope>
    <source>
        <strain evidence="4">ST13-2-2</strain>
    </source>
</reference>
<feature type="region of interest" description="Disordered" evidence="1">
    <location>
        <begin position="189"/>
        <end position="211"/>
    </location>
</feature>
<feature type="domain" description="PucR C-terminal helix-turn-helix" evidence="2">
    <location>
        <begin position="363"/>
        <end position="421"/>
    </location>
</feature>
<dbReference type="Pfam" id="PF13556">
    <property type="entry name" value="HTH_30"/>
    <property type="match status" value="1"/>
</dbReference>
<evidence type="ECO:0000259" key="3">
    <source>
        <dbReference type="Pfam" id="PF25906"/>
    </source>
</evidence>
<dbReference type="InterPro" id="IPR058663">
    <property type="entry name" value="PucR-like_N"/>
</dbReference>
<protein>
    <submittedName>
        <fullName evidence="4">Helix-turn-helix domain-containing protein</fullName>
    </submittedName>
</protein>
<dbReference type="InterPro" id="IPR042070">
    <property type="entry name" value="PucR_C-HTH_sf"/>
</dbReference>
<dbReference type="RefSeq" id="WP_248866455.1">
    <property type="nucleotide sequence ID" value="NZ_CP086322.1"/>
</dbReference>
<evidence type="ECO:0000313" key="5">
    <source>
        <dbReference type="Proteomes" id="UP000830115"/>
    </source>
</evidence>
<name>A0ABY4MDS1_9ACTN</name>
<evidence type="ECO:0000313" key="4">
    <source>
        <dbReference type="EMBL" id="UQA95542.1"/>
    </source>
</evidence>
<organism evidence="4 5">
    <name type="scientific">Streptomyces halobius</name>
    <dbReference type="NCBI Taxonomy" id="2879846"/>
    <lineage>
        <taxon>Bacteria</taxon>
        <taxon>Bacillati</taxon>
        <taxon>Actinomycetota</taxon>
        <taxon>Actinomycetes</taxon>
        <taxon>Kitasatosporales</taxon>
        <taxon>Streptomycetaceae</taxon>
        <taxon>Streptomyces</taxon>
    </lineage>
</organism>
<dbReference type="Proteomes" id="UP000830115">
    <property type="component" value="Chromosome"/>
</dbReference>
<dbReference type="InterPro" id="IPR051448">
    <property type="entry name" value="CdaR-like_regulators"/>
</dbReference>
<feature type="domain" description="PucR-like N-terminal" evidence="3">
    <location>
        <begin position="22"/>
        <end position="177"/>
    </location>
</feature>
<accession>A0ABY4MDS1</accession>
<keyword evidence="5" id="KW-1185">Reference proteome</keyword>
<dbReference type="InterPro" id="IPR025736">
    <property type="entry name" value="PucR_C-HTH_dom"/>
</dbReference>
<gene>
    <name evidence="4" type="ORF">K9S39_30095</name>
</gene>
<dbReference type="Gene3D" id="1.10.10.2840">
    <property type="entry name" value="PucR C-terminal helix-turn-helix domain"/>
    <property type="match status" value="1"/>
</dbReference>
<dbReference type="PANTHER" id="PTHR33744:SF1">
    <property type="entry name" value="DNA-BINDING TRANSCRIPTIONAL ACTIVATOR ADER"/>
    <property type="match status" value="1"/>
</dbReference>
<evidence type="ECO:0000256" key="1">
    <source>
        <dbReference type="SAM" id="MobiDB-lite"/>
    </source>
</evidence>